<feature type="site" description="Interacts with free ubiquitin" evidence="9">
    <location>
        <position position="217"/>
    </location>
</feature>
<dbReference type="InterPro" id="IPR042467">
    <property type="entry name" value="Peptidase_C65_otubain_sub2"/>
</dbReference>
<dbReference type="InterPro" id="IPR003323">
    <property type="entry name" value="OTU_dom"/>
</dbReference>
<evidence type="ECO:0000256" key="1">
    <source>
        <dbReference type="ARBA" id="ARBA00000707"/>
    </source>
</evidence>
<dbReference type="GO" id="GO:0006508">
    <property type="term" value="P:proteolysis"/>
    <property type="evidence" value="ECO:0007669"/>
    <property type="project" value="UniProtKB-KW"/>
</dbReference>
<dbReference type="FunFam" id="1.20.1300.20:FF:000001">
    <property type="entry name" value="Ubiquitin thioesterase OTUB1"/>
    <property type="match status" value="1"/>
</dbReference>
<dbReference type="GO" id="GO:0043130">
    <property type="term" value="F:ubiquitin binding"/>
    <property type="evidence" value="ECO:0007669"/>
    <property type="project" value="TreeGrafter"/>
</dbReference>
<evidence type="ECO:0000256" key="7">
    <source>
        <dbReference type="ARBA" id="ARBA00022807"/>
    </source>
</evidence>
<evidence type="ECO:0000256" key="4">
    <source>
        <dbReference type="ARBA" id="ARBA00022670"/>
    </source>
</evidence>
<dbReference type="OrthoDB" id="18915at2759"/>
<dbReference type="CDD" id="cd22763">
    <property type="entry name" value="OTUB1"/>
    <property type="match status" value="1"/>
</dbReference>
<dbReference type="Gene3D" id="1.20.1300.20">
    <property type="entry name" value="Peptidase C65 Otubain, subdomain 2"/>
    <property type="match status" value="1"/>
</dbReference>
<keyword evidence="4" id="KW-0645">Protease</keyword>
<evidence type="ECO:0000256" key="9">
    <source>
        <dbReference type="PIRSR" id="PIRSR013503-2"/>
    </source>
</evidence>
<dbReference type="InterPro" id="IPR038765">
    <property type="entry name" value="Papain-like_cys_pep_sf"/>
</dbReference>
<accession>A0A9P0HT15</accession>
<dbReference type="SUPFAM" id="SSF54001">
    <property type="entry name" value="Cysteine proteinases"/>
    <property type="match status" value="1"/>
</dbReference>
<dbReference type="EMBL" id="OV725083">
    <property type="protein sequence ID" value="CAH1407147.1"/>
    <property type="molecule type" value="Genomic_DNA"/>
</dbReference>
<feature type="active site" evidence="8">
    <location>
        <position position="68"/>
    </location>
</feature>
<feature type="site" description="Interacts with free ubiquitin" evidence="9">
    <location>
        <position position="243"/>
    </location>
</feature>
<dbReference type="Proteomes" id="UP001152798">
    <property type="component" value="Chromosome 7"/>
</dbReference>
<dbReference type="PROSITE" id="PS50802">
    <property type="entry name" value="OTU"/>
    <property type="match status" value="1"/>
</dbReference>
<feature type="domain" description="OTU" evidence="10">
    <location>
        <begin position="60"/>
        <end position="254"/>
    </location>
</feature>
<dbReference type="InterPro" id="IPR016615">
    <property type="entry name" value="Otubain"/>
</dbReference>
<keyword evidence="12" id="KW-1185">Reference proteome</keyword>
<keyword evidence="6" id="KW-0378">Hydrolase</keyword>
<proteinExistence type="inferred from homology"/>
<dbReference type="Pfam" id="PF10275">
    <property type="entry name" value="Peptidase_C65"/>
    <property type="match status" value="1"/>
</dbReference>
<dbReference type="GO" id="GO:0005634">
    <property type="term" value="C:nucleus"/>
    <property type="evidence" value="ECO:0007669"/>
    <property type="project" value="TreeGrafter"/>
</dbReference>
<keyword evidence="7" id="KW-0788">Thiol protease</keyword>
<dbReference type="GO" id="GO:0071108">
    <property type="term" value="P:protein K48-linked deubiquitination"/>
    <property type="evidence" value="ECO:0007669"/>
    <property type="project" value="TreeGrafter"/>
</dbReference>
<reference evidence="11" key="1">
    <citation type="submission" date="2022-01" db="EMBL/GenBank/DDBJ databases">
        <authorList>
            <person name="King R."/>
        </authorList>
    </citation>
    <scope>NUCLEOTIDE SEQUENCE</scope>
</reference>
<dbReference type="AlphaFoldDB" id="A0A9P0HT15"/>
<dbReference type="EC" id="3.4.19.12" evidence="3"/>
<dbReference type="PANTHER" id="PTHR12931">
    <property type="entry name" value="UBIQUITIN THIOLESTERASE PROTEIN OTUB"/>
    <property type="match status" value="1"/>
</dbReference>
<feature type="site" description="Interacts with free ubiquitin" evidence="9">
    <location>
        <position position="219"/>
    </location>
</feature>
<sequence>MESNASQDELIIQQHREIEREISDTIKLIGEKENLSTLKNEYINDPVYQKKILDLCNKYENIRRTRPDGNCFFRAFGFAYLEHLLDKKDQYERFRELAEKSKDQLIALRFPKFTLEDFHDVFMEVVNAVGEGGEERMSELYRMFNEQGYSDYVVVYLRLIASAHLQEKAEFYQNFIEGNRTVIDFCHQEVEPMYKESDHIHIIALSSALDVGIRVRYMDRGDGSEVIAHDFPEGTAPRVHLLYRPGHYDILYEKNPSS</sequence>
<name>A0A9P0HT15_NEZVI</name>
<evidence type="ECO:0000259" key="10">
    <source>
        <dbReference type="PROSITE" id="PS50802"/>
    </source>
</evidence>
<evidence type="ECO:0000313" key="11">
    <source>
        <dbReference type="EMBL" id="CAH1407147.1"/>
    </source>
</evidence>
<dbReference type="InterPro" id="IPR019400">
    <property type="entry name" value="Peptidase_C65_otubain"/>
</dbReference>
<evidence type="ECO:0000313" key="12">
    <source>
        <dbReference type="Proteomes" id="UP001152798"/>
    </source>
</evidence>
<feature type="active site" evidence="8">
    <location>
        <position position="247"/>
    </location>
</feature>
<evidence type="ECO:0000256" key="5">
    <source>
        <dbReference type="ARBA" id="ARBA00022786"/>
    </source>
</evidence>
<organism evidence="11 12">
    <name type="scientific">Nezara viridula</name>
    <name type="common">Southern green stink bug</name>
    <name type="synonym">Cimex viridulus</name>
    <dbReference type="NCBI Taxonomy" id="85310"/>
    <lineage>
        <taxon>Eukaryota</taxon>
        <taxon>Metazoa</taxon>
        <taxon>Ecdysozoa</taxon>
        <taxon>Arthropoda</taxon>
        <taxon>Hexapoda</taxon>
        <taxon>Insecta</taxon>
        <taxon>Pterygota</taxon>
        <taxon>Neoptera</taxon>
        <taxon>Paraneoptera</taxon>
        <taxon>Hemiptera</taxon>
        <taxon>Heteroptera</taxon>
        <taxon>Panheteroptera</taxon>
        <taxon>Pentatomomorpha</taxon>
        <taxon>Pentatomoidea</taxon>
        <taxon>Pentatomidae</taxon>
        <taxon>Pentatominae</taxon>
        <taxon>Nezara</taxon>
    </lineage>
</organism>
<dbReference type="PANTHER" id="PTHR12931:SF15">
    <property type="entry name" value="UBIQUITIN THIOESTERASE OTUBAIN-LIKE"/>
    <property type="match status" value="1"/>
</dbReference>
<keyword evidence="5" id="KW-0833">Ubl conjugation pathway</keyword>
<gene>
    <name evidence="11" type="ORF">NEZAVI_LOCUS14940</name>
</gene>
<feature type="active site" description="Nucleophile" evidence="8">
    <location>
        <position position="71"/>
    </location>
</feature>
<protein>
    <recommendedName>
        <fullName evidence="3">ubiquitinyl hydrolase 1</fullName>
        <ecNumber evidence="3">3.4.19.12</ecNumber>
    </recommendedName>
</protein>
<dbReference type="InterPro" id="IPR042468">
    <property type="entry name" value="Peptidase_C65_otubain_sub1"/>
</dbReference>
<comment type="catalytic activity">
    <reaction evidence="1">
        <text>Thiol-dependent hydrolysis of ester, thioester, amide, peptide and isopeptide bonds formed by the C-terminal Gly of ubiquitin (a 76-residue protein attached to proteins as an intracellular targeting signal).</text>
        <dbReference type="EC" id="3.4.19.12"/>
    </reaction>
</comment>
<evidence type="ECO:0000256" key="3">
    <source>
        <dbReference type="ARBA" id="ARBA00012759"/>
    </source>
</evidence>
<evidence type="ECO:0000256" key="2">
    <source>
        <dbReference type="ARBA" id="ARBA00006579"/>
    </source>
</evidence>
<evidence type="ECO:0000256" key="8">
    <source>
        <dbReference type="PIRSR" id="PIRSR013503-1"/>
    </source>
</evidence>
<dbReference type="PIRSF" id="PIRSF013503">
    <property type="entry name" value="Ubiquitin_thioesterase_Otubain"/>
    <property type="match status" value="1"/>
</dbReference>
<feature type="site" description="Interacts with free ubiquitin" evidence="9">
    <location>
        <position position="203"/>
    </location>
</feature>
<dbReference type="Gene3D" id="3.30.200.60">
    <property type="entry name" value="Peptidase C65 Otubain, subdomain 1"/>
    <property type="match status" value="1"/>
</dbReference>
<evidence type="ECO:0000256" key="6">
    <source>
        <dbReference type="ARBA" id="ARBA00022801"/>
    </source>
</evidence>
<dbReference type="GO" id="GO:0004843">
    <property type="term" value="F:cysteine-type deubiquitinase activity"/>
    <property type="evidence" value="ECO:0007669"/>
    <property type="project" value="UniProtKB-EC"/>
</dbReference>
<feature type="site" description="Interacts with free ubiquitin" evidence="9">
    <location>
        <position position="248"/>
    </location>
</feature>
<comment type="similarity">
    <text evidence="2">Belongs to the peptidase C65 family.</text>
</comment>